<feature type="compositionally biased region" description="Polar residues" evidence="1">
    <location>
        <begin position="7"/>
        <end position="16"/>
    </location>
</feature>
<evidence type="ECO:0000256" key="1">
    <source>
        <dbReference type="SAM" id="MobiDB-lite"/>
    </source>
</evidence>
<accession>A0A9W7L498</accession>
<evidence type="ECO:0000313" key="2">
    <source>
        <dbReference type="EMBL" id="GMI28165.1"/>
    </source>
</evidence>
<comment type="caution">
    <text evidence="2">The sequence shown here is derived from an EMBL/GenBank/DDBJ whole genome shotgun (WGS) entry which is preliminary data.</text>
</comment>
<keyword evidence="3" id="KW-1185">Reference proteome</keyword>
<feature type="region of interest" description="Disordered" evidence="1">
    <location>
        <begin position="1"/>
        <end position="21"/>
    </location>
</feature>
<reference evidence="3" key="1">
    <citation type="journal article" date="2023" name="Commun. Biol.">
        <title>Genome analysis of Parmales, the sister group of diatoms, reveals the evolutionary specialization of diatoms from phago-mixotrophs to photoautotrophs.</title>
        <authorList>
            <person name="Ban H."/>
            <person name="Sato S."/>
            <person name="Yoshikawa S."/>
            <person name="Yamada K."/>
            <person name="Nakamura Y."/>
            <person name="Ichinomiya M."/>
            <person name="Sato N."/>
            <person name="Blanc-Mathieu R."/>
            <person name="Endo H."/>
            <person name="Kuwata A."/>
            <person name="Ogata H."/>
        </authorList>
    </citation>
    <scope>NUCLEOTIDE SEQUENCE [LARGE SCALE GENOMIC DNA]</scope>
</reference>
<name>A0A9W7L498_9STRA</name>
<proteinExistence type="predicted"/>
<dbReference type="AlphaFoldDB" id="A0A9W7L498"/>
<feature type="compositionally biased region" description="Acidic residues" evidence="1">
    <location>
        <begin position="85"/>
        <end position="101"/>
    </location>
</feature>
<dbReference type="EMBL" id="BRYA01000657">
    <property type="protein sequence ID" value="GMI28165.1"/>
    <property type="molecule type" value="Genomic_DNA"/>
</dbReference>
<sequence length="101" mass="11296">MTKRQNDNSNGDSFESMTREEMIAEIETKEKAIETMEKAKKEIQDILLHCTNNSVSNSDALKSVKSILAILGEEGVEGSSKEKEEGEEGEEGEEENENEKE</sequence>
<feature type="region of interest" description="Disordered" evidence="1">
    <location>
        <begin position="72"/>
        <end position="101"/>
    </location>
</feature>
<dbReference type="Proteomes" id="UP001165065">
    <property type="component" value="Unassembled WGS sequence"/>
</dbReference>
<gene>
    <name evidence="2" type="ORF">TrCOL_g12255</name>
</gene>
<evidence type="ECO:0000313" key="3">
    <source>
        <dbReference type="Proteomes" id="UP001165065"/>
    </source>
</evidence>
<organism evidence="2 3">
    <name type="scientific">Triparma columacea</name>
    <dbReference type="NCBI Taxonomy" id="722753"/>
    <lineage>
        <taxon>Eukaryota</taxon>
        <taxon>Sar</taxon>
        <taxon>Stramenopiles</taxon>
        <taxon>Ochrophyta</taxon>
        <taxon>Bolidophyceae</taxon>
        <taxon>Parmales</taxon>
        <taxon>Triparmaceae</taxon>
        <taxon>Triparma</taxon>
    </lineage>
</organism>
<protein>
    <submittedName>
        <fullName evidence="2">Uncharacterized protein</fullName>
    </submittedName>
</protein>